<dbReference type="InterPro" id="IPR044068">
    <property type="entry name" value="CB"/>
</dbReference>
<feature type="domain" description="Core-binding (CB)" evidence="6">
    <location>
        <begin position="108"/>
        <end position="199"/>
    </location>
</feature>
<reference evidence="7 8" key="1">
    <citation type="submission" date="2020-03" db="EMBL/GenBank/DDBJ databases">
        <title>Genomic Encyclopedia of Type Strains, Phase IV (KMG-V): Genome sequencing to study the core and pangenomes of soil and plant-associated prokaryotes.</title>
        <authorList>
            <person name="Whitman W."/>
        </authorList>
    </citation>
    <scope>NUCLEOTIDE SEQUENCE [LARGE SCALE GENOMIC DNA]</scope>
    <source>
        <strain evidence="7 8">1B</strain>
    </source>
</reference>
<dbReference type="InterPro" id="IPR013762">
    <property type="entry name" value="Integrase-like_cat_sf"/>
</dbReference>
<dbReference type="RefSeq" id="WP_168671971.1">
    <property type="nucleotide sequence ID" value="NZ_JAAVTK010000002.1"/>
</dbReference>
<evidence type="ECO:0000256" key="1">
    <source>
        <dbReference type="ARBA" id="ARBA00022908"/>
    </source>
</evidence>
<evidence type="ECO:0000256" key="4">
    <source>
        <dbReference type="PROSITE-ProRule" id="PRU01248"/>
    </source>
</evidence>
<dbReference type="EMBL" id="JAAVTK010000002">
    <property type="protein sequence ID" value="NKI88333.1"/>
    <property type="molecule type" value="Genomic_DNA"/>
</dbReference>
<dbReference type="Gene3D" id="1.10.443.10">
    <property type="entry name" value="Intergrase catalytic core"/>
    <property type="match status" value="1"/>
</dbReference>
<evidence type="ECO:0000313" key="7">
    <source>
        <dbReference type="EMBL" id="NKI88333.1"/>
    </source>
</evidence>
<dbReference type="PROSITE" id="PS51898">
    <property type="entry name" value="TYR_RECOMBINASE"/>
    <property type="match status" value="1"/>
</dbReference>
<dbReference type="SUPFAM" id="SSF56349">
    <property type="entry name" value="DNA breaking-rejoining enzymes"/>
    <property type="match status" value="1"/>
</dbReference>
<dbReference type="InterPro" id="IPR002104">
    <property type="entry name" value="Integrase_catalytic"/>
</dbReference>
<keyword evidence="1" id="KW-0229">DNA integration</keyword>
<name>A0ABX1HDK7_9BACT</name>
<dbReference type="Proteomes" id="UP000717634">
    <property type="component" value="Unassembled WGS sequence"/>
</dbReference>
<evidence type="ECO:0000259" key="6">
    <source>
        <dbReference type="PROSITE" id="PS51900"/>
    </source>
</evidence>
<accession>A0ABX1HDK7</accession>
<keyword evidence="3" id="KW-0233">DNA recombination</keyword>
<dbReference type="PROSITE" id="PS51900">
    <property type="entry name" value="CB"/>
    <property type="match status" value="1"/>
</dbReference>
<feature type="domain" description="Tyr recombinase" evidence="5">
    <location>
        <begin position="219"/>
        <end position="411"/>
    </location>
</feature>
<dbReference type="Pfam" id="PF17293">
    <property type="entry name" value="Arm-DNA-bind_5"/>
    <property type="match status" value="1"/>
</dbReference>
<evidence type="ECO:0000259" key="5">
    <source>
        <dbReference type="PROSITE" id="PS51898"/>
    </source>
</evidence>
<sequence>MDTKTYLAARNPSRGSVTIYAEYSHNRKIKRVPTGVRVAQARWDNTTRSVVGTGATAANRKAQEVLELLKQQVRELYLANGNVYPSVEQLTRHQLKGAEVAQVVAKELPLTKVLTAWMATKEDWALSTRRNFNTLLYNIKDFERAHKSTWYLSSLQTADVRIWQQWLKKAKQGKEQQGYNDATLHKRVRLLRQFLRQRPAPGVNLADDGTKALHAVMQTTPFVLSQEMLDAIEALPLPPLSRLDKIRDVLVLQAFCGLRWSDMSRLESRFVSGDFISLPMRKSAAKAVKVHVPLFRQARQVLAKYTSDGKLDLPFFSEQEFNRGIKDVCQLVELLHEDYTQDYRLHGKAMERTKPKWKFVTSHTLRRSFVSLCLDKKFAVKEVMSWSGHSSLAAFQRYVGATAQRPGSIAEFDQRWEADRTSTSTPAATPEPLTVEGLLSGKMGLPISEELKQALAQYAGSMQPQQTAADSNAFASLHHQ</sequence>
<keyword evidence="2 4" id="KW-0238">DNA-binding</keyword>
<dbReference type="InterPro" id="IPR011010">
    <property type="entry name" value="DNA_brk_join_enz"/>
</dbReference>
<protein>
    <submittedName>
        <fullName evidence="7">Integrase</fullName>
    </submittedName>
</protein>
<evidence type="ECO:0000256" key="2">
    <source>
        <dbReference type="ARBA" id="ARBA00023125"/>
    </source>
</evidence>
<comment type="caution">
    <text evidence="7">The sequence shown here is derived from an EMBL/GenBank/DDBJ whole genome shotgun (WGS) entry which is preliminary data.</text>
</comment>
<evidence type="ECO:0000256" key="3">
    <source>
        <dbReference type="ARBA" id="ARBA00023172"/>
    </source>
</evidence>
<evidence type="ECO:0000313" key="8">
    <source>
        <dbReference type="Proteomes" id="UP000717634"/>
    </source>
</evidence>
<organism evidence="7 8">
    <name type="scientific">Hymenobacter artigasi</name>
    <dbReference type="NCBI Taxonomy" id="2719616"/>
    <lineage>
        <taxon>Bacteria</taxon>
        <taxon>Pseudomonadati</taxon>
        <taxon>Bacteroidota</taxon>
        <taxon>Cytophagia</taxon>
        <taxon>Cytophagales</taxon>
        <taxon>Hymenobacteraceae</taxon>
        <taxon>Hymenobacter</taxon>
    </lineage>
</organism>
<gene>
    <name evidence="7" type="ORF">HBN54_000920</name>
</gene>
<dbReference type="InterPro" id="IPR035386">
    <property type="entry name" value="Arm-DNA-bind_5"/>
</dbReference>
<proteinExistence type="predicted"/>
<keyword evidence="8" id="KW-1185">Reference proteome</keyword>